<evidence type="ECO:0008006" key="4">
    <source>
        <dbReference type="Google" id="ProtNLM"/>
    </source>
</evidence>
<dbReference type="SUPFAM" id="SSF54928">
    <property type="entry name" value="RNA-binding domain, RBD"/>
    <property type="match status" value="1"/>
</dbReference>
<dbReference type="STRING" id="426428.A0A0D2Y8Z5"/>
<evidence type="ECO:0000313" key="3">
    <source>
        <dbReference type="Proteomes" id="UP000002489"/>
    </source>
</evidence>
<evidence type="ECO:0000256" key="1">
    <source>
        <dbReference type="SAM" id="MobiDB-lite"/>
    </source>
</evidence>
<dbReference type="AlphaFoldDB" id="A0A0D2Y8Z5"/>
<reference evidence="3" key="1">
    <citation type="journal article" date="2012" name="Mol. Plant Microbe Interact.">
        <title>A highly conserved effector in Fusarium oxysporum is required for full virulence on Arabidopsis.</title>
        <authorList>
            <person name="Thatcher L.F."/>
            <person name="Gardiner D.M."/>
            <person name="Kazan K."/>
            <person name="Manners J."/>
        </authorList>
    </citation>
    <scope>NUCLEOTIDE SEQUENCE [LARGE SCALE GENOMIC DNA]</scope>
    <source>
        <strain evidence="3">Fo5176</strain>
    </source>
</reference>
<name>A0A0D2Y8Z5_FUSOF</name>
<reference evidence="2" key="2">
    <citation type="submission" date="2025-08" db="UniProtKB">
        <authorList>
            <consortium name="EnsemblFungi"/>
        </authorList>
    </citation>
    <scope>IDENTIFICATION</scope>
    <source>
        <strain evidence="2">4287 / CBS 123668 / FGSC 9935 / NRRL 34936</strain>
    </source>
</reference>
<feature type="compositionally biased region" description="Low complexity" evidence="1">
    <location>
        <begin position="31"/>
        <end position="64"/>
    </location>
</feature>
<accession>A0A0D2Y8Z5</accession>
<dbReference type="InterPro" id="IPR035979">
    <property type="entry name" value="RBD_domain_sf"/>
</dbReference>
<dbReference type="Proteomes" id="UP000002489">
    <property type="component" value="Unassembled WGS sequence"/>
</dbReference>
<dbReference type="GO" id="GO:0003676">
    <property type="term" value="F:nucleic acid binding"/>
    <property type="evidence" value="ECO:0007669"/>
    <property type="project" value="InterPro"/>
</dbReference>
<feature type="compositionally biased region" description="Basic residues" evidence="1">
    <location>
        <begin position="18"/>
        <end position="30"/>
    </location>
</feature>
<sequence length="92" mass="9675">MSGKLDQALDDITQAQRRSARRRPNQRRGAGRPAAAAPVGGIQKSTKPARGAGAKPAPAKATPTNSDSKIIVSNLPKDVSEQQIKVCFRCGP</sequence>
<evidence type="ECO:0000313" key="2">
    <source>
        <dbReference type="EnsemblFungi" id="FOXG_12763P0"/>
    </source>
</evidence>
<dbReference type="EnsemblFungi" id="FOXG_12763T0">
    <property type="protein sequence ID" value="FOXG_12763P0"/>
    <property type="gene ID" value="FOXG_12763"/>
</dbReference>
<protein>
    <recommendedName>
        <fullName evidence="4">RRM domain-containing protein</fullName>
    </recommendedName>
</protein>
<organism evidence="2 3">
    <name type="scientific">Fusarium oxysporum (strain Fo5176)</name>
    <name type="common">Fusarium vascular wilt</name>
    <dbReference type="NCBI Taxonomy" id="660025"/>
    <lineage>
        <taxon>Eukaryota</taxon>
        <taxon>Fungi</taxon>
        <taxon>Dikarya</taxon>
        <taxon>Ascomycota</taxon>
        <taxon>Pezizomycotina</taxon>
        <taxon>Sordariomycetes</taxon>
        <taxon>Hypocreomycetidae</taxon>
        <taxon>Hypocreales</taxon>
        <taxon>Nectriaceae</taxon>
        <taxon>Fusarium</taxon>
        <taxon>Fusarium oxysporum species complex</taxon>
    </lineage>
</organism>
<proteinExistence type="predicted"/>
<feature type="region of interest" description="Disordered" evidence="1">
    <location>
        <begin position="1"/>
        <end position="69"/>
    </location>
</feature>